<organism evidence="1 2">
    <name type="scientific">Diphasiastrum complanatum</name>
    <name type="common">Issler's clubmoss</name>
    <name type="synonym">Lycopodium complanatum</name>
    <dbReference type="NCBI Taxonomy" id="34168"/>
    <lineage>
        <taxon>Eukaryota</taxon>
        <taxon>Viridiplantae</taxon>
        <taxon>Streptophyta</taxon>
        <taxon>Embryophyta</taxon>
        <taxon>Tracheophyta</taxon>
        <taxon>Lycopodiopsida</taxon>
        <taxon>Lycopodiales</taxon>
        <taxon>Lycopodiaceae</taxon>
        <taxon>Lycopodioideae</taxon>
        <taxon>Diphasiastrum</taxon>
    </lineage>
</organism>
<evidence type="ECO:0000313" key="1">
    <source>
        <dbReference type="EMBL" id="KAJ7524677.1"/>
    </source>
</evidence>
<name>A0ACC2B4L6_DIPCM</name>
<keyword evidence="2" id="KW-1185">Reference proteome</keyword>
<protein>
    <submittedName>
        <fullName evidence="1">Uncharacterized protein</fullName>
    </submittedName>
</protein>
<accession>A0ACC2B4L6</accession>
<gene>
    <name evidence="1" type="ORF">O6H91_17G015700</name>
</gene>
<sequence>MVYISESMAPSADQAMLLKDFRASEASTSSSAPHSTDYSIGKNGSVTKRNNKQRRSSQRVISETAEIIVVAFDAAKEIRKHTLEWALTNIVQPGDCITILAVVSSPNLGWKAWSISKFSSECTTVPRFGICRETSKESCRQILRDVQELLDAKKVHVRIKVVQSDSKGVAALEAKNLRADWVVLDRHLKKDGKYCMQQLNCNIVLVNHHDAKILRLNLKRTKAGAARSLLGNPSSIQSSLIVPNSFDLNSSPAATESSDNNFARVGDGVAIQILQPYSPEDMSSFTSTDFGTSFSSSSDSNASPFFSNSEQRRHTAYATSKFHGILPADRLLGFLEDCSGESSFKSDKSDTSPPFQQPIQVSSKHTVTTSFSNSSLCKKPSLTYGNFADVEPQLEVDAFQTPYLNDTFSPANEFLKNDAAPFRKSENDSRHFLKTQDKWVPSTTTLMNLSSERSKLADMLALPKSREDTKGVTLDIKVVSEKSCSDELTEESEVECEASTNEELVEKENEEVHKQIQEDLDSSSSLRKGLSRRTLAGPPPLCSICRYKSPAFGRPPKKFTYQELQLATNGFSQTNFLAEGGFGSVHKGVLPDGQAIAVKQHKLASSQGDNEFCSEVEVLSCAQHRNVVTLIGYCMEDSRRLLVYEFICNGSLDSHLYGHNKPLLKWESRQKIAVGAARGLRYLHEECRVGCIIHRDLRPNNILLTHDFEPMVGDFGLARWQPDGHLGVETRVIGTFGYLAPEYVQSGQITEKADVYSFGVVLLELATGRKAIDYNRCRGQQCLTEWARPFLEGPLCHELADPCLKNSYNDEEMYRMLQAASLCICRDPHLRPRMSQILRILEGDVLLERSGCPTTSQQHSIPDCNKSTYNGNNTSGQLDGKSFTVGRTLNRRQLNVISALISIVTS</sequence>
<dbReference type="Proteomes" id="UP001162992">
    <property type="component" value="Chromosome 17"/>
</dbReference>
<evidence type="ECO:0000313" key="2">
    <source>
        <dbReference type="Proteomes" id="UP001162992"/>
    </source>
</evidence>
<reference evidence="2" key="1">
    <citation type="journal article" date="2024" name="Proc. Natl. Acad. Sci. U.S.A.">
        <title>Extraordinary preservation of gene collinearity over three hundred million years revealed in homosporous lycophytes.</title>
        <authorList>
            <person name="Li C."/>
            <person name="Wickell D."/>
            <person name="Kuo L.Y."/>
            <person name="Chen X."/>
            <person name="Nie B."/>
            <person name="Liao X."/>
            <person name="Peng D."/>
            <person name="Ji J."/>
            <person name="Jenkins J."/>
            <person name="Williams M."/>
            <person name="Shu S."/>
            <person name="Plott C."/>
            <person name="Barry K."/>
            <person name="Rajasekar S."/>
            <person name="Grimwood J."/>
            <person name="Han X."/>
            <person name="Sun S."/>
            <person name="Hou Z."/>
            <person name="He W."/>
            <person name="Dai G."/>
            <person name="Sun C."/>
            <person name="Schmutz J."/>
            <person name="Leebens-Mack J.H."/>
            <person name="Li F.W."/>
            <person name="Wang L."/>
        </authorList>
    </citation>
    <scope>NUCLEOTIDE SEQUENCE [LARGE SCALE GENOMIC DNA]</scope>
    <source>
        <strain evidence="2">cv. PW_Plant_1</strain>
    </source>
</reference>
<dbReference type="EMBL" id="CM055108">
    <property type="protein sequence ID" value="KAJ7524677.1"/>
    <property type="molecule type" value="Genomic_DNA"/>
</dbReference>
<proteinExistence type="predicted"/>
<comment type="caution">
    <text evidence="1">The sequence shown here is derived from an EMBL/GenBank/DDBJ whole genome shotgun (WGS) entry which is preliminary data.</text>
</comment>